<dbReference type="Gene3D" id="3.30.980.10">
    <property type="entry name" value="Threonyl-trna Synthetase, Chain A, domain 2"/>
    <property type="match status" value="1"/>
</dbReference>
<dbReference type="InterPro" id="IPR012947">
    <property type="entry name" value="tRNA_SAD"/>
</dbReference>
<evidence type="ECO:0000256" key="1">
    <source>
        <dbReference type="ARBA" id="ARBA00001947"/>
    </source>
</evidence>
<sequence length="239" mass="27352">MTELLFRDDSYLTEFKAKILTIEENAVILDKTAFSFQGGGLKSDTGVITTPEGVEFEVTKVLSQKGKILHFLNPSPSEDLVGKEITGKIDWERRFRQMRMHTCLHAISAILYKKYGVHVTGGDIKPEKSRVDFEIDHLREERVKEIKEAIDKIIEKDHPISVSYIRREEALKNLDLIRTKVNLIPESIKILRIVEIEGVDIQADGGVHVKSTKEIGEFIPLKTENRGKNHKRLYFTVKP</sequence>
<dbReference type="Gene3D" id="2.40.30.130">
    <property type="match status" value="1"/>
</dbReference>
<gene>
    <name evidence="6" type="ORF">K9W46_05020</name>
</gene>
<dbReference type="SUPFAM" id="SSF55186">
    <property type="entry name" value="ThrRS/AlaRS common domain"/>
    <property type="match status" value="1"/>
</dbReference>
<keyword evidence="3" id="KW-0479">Metal-binding</keyword>
<dbReference type="AlphaFoldDB" id="A0A9Y1BT08"/>
<organism evidence="6">
    <name type="scientific">Candidatus Heimdallarchaeum endolithica</name>
    <dbReference type="NCBI Taxonomy" id="2876572"/>
    <lineage>
        <taxon>Archaea</taxon>
        <taxon>Promethearchaeati</taxon>
        <taxon>Candidatus Heimdallarchaeota</taxon>
        <taxon>Candidatus Heimdallarchaeia (ex Rinke et al. 2021) (nom. nud.)</taxon>
        <taxon>Candidatus Heimdallarchaeales</taxon>
        <taxon>Candidatus Heimdallarchaeaceae</taxon>
        <taxon>Candidatus Heimdallarchaeum</taxon>
    </lineage>
</organism>
<proteinExistence type="predicted"/>
<dbReference type="PANTHER" id="PTHR43462">
    <property type="entry name" value="ALANYL-TRNA EDITING PROTEIN"/>
    <property type="match status" value="1"/>
</dbReference>
<dbReference type="GO" id="GO:0046872">
    <property type="term" value="F:metal ion binding"/>
    <property type="evidence" value="ECO:0007669"/>
    <property type="project" value="UniProtKB-KW"/>
</dbReference>
<dbReference type="SMART" id="SM00863">
    <property type="entry name" value="tRNA_SAD"/>
    <property type="match status" value="1"/>
</dbReference>
<protein>
    <submittedName>
        <fullName evidence="6">Alanyl-tRNA editing protein</fullName>
    </submittedName>
</protein>
<dbReference type="EMBL" id="CP084167">
    <property type="protein sequence ID" value="UJG44542.1"/>
    <property type="molecule type" value="Genomic_DNA"/>
</dbReference>
<dbReference type="GO" id="GO:0002161">
    <property type="term" value="F:aminoacyl-tRNA deacylase activity"/>
    <property type="evidence" value="ECO:0007669"/>
    <property type="project" value="UniProtKB-ARBA"/>
</dbReference>
<dbReference type="GO" id="GO:0003676">
    <property type="term" value="F:nucleic acid binding"/>
    <property type="evidence" value="ECO:0007669"/>
    <property type="project" value="InterPro"/>
</dbReference>
<evidence type="ECO:0000256" key="3">
    <source>
        <dbReference type="ARBA" id="ARBA00022723"/>
    </source>
</evidence>
<comment type="cofactor">
    <cofactor evidence="1">
        <name>Zn(2+)</name>
        <dbReference type="ChEBI" id="CHEBI:29105"/>
    </cofactor>
</comment>
<feature type="domain" description="Alanyl-transfer RNA synthetases family profile" evidence="5">
    <location>
        <begin position="1"/>
        <end position="239"/>
    </location>
</feature>
<dbReference type="PANTHER" id="PTHR43462:SF1">
    <property type="entry name" value="ALANYL-TRNA EDITING PROTEIN AARSD1"/>
    <property type="match status" value="1"/>
</dbReference>
<name>A0A9Y1BT08_9ARCH</name>
<dbReference type="InterPro" id="IPR018165">
    <property type="entry name" value="Ala-tRNA-synth_IIc_core"/>
</dbReference>
<reference evidence="6" key="1">
    <citation type="journal article" date="2022" name="Nat. Microbiol.">
        <title>Unique mobile elements and scalable gene flow at the prokaryote-eukaryote boundary revealed by circularized Asgard archaea genomes.</title>
        <authorList>
            <person name="Wu F."/>
            <person name="Speth D.R."/>
            <person name="Philosof A."/>
            <person name="Cremiere A."/>
            <person name="Narayanan A."/>
            <person name="Barco R.A."/>
            <person name="Connon S.A."/>
            <person name="Amend J.P."/>
            <person name="Antoshechkin I.A."/>
            <person name="Orphan V.J."/>
        </authorList>
    </citation>
    <scope>NUCLEOTIDE SEQUENCE</scope>
    <source>
        <strain evidence="6">PR6</strain>
    </source>
</reference>
<evidence type="ECO:0000259" key="5">
    <source>
        <dbReference type="PROSITE" id="PS50860"/>
    </source>
</evidence>
<dbReference type="Proteomes" id="UP001200513">
    <property type="component" value="Chromosome"/>
</dbReference>
<keyword evidence="4" id="KW-0862">Zinc</keyword>
<dbReference type="GO" id="GO:0005524">
    <property type="term" value="F:ATP binding"/>
    <property type="evidence" value="ECO:0007669"/>
    <property type="project" value="InterPro"/>
</dbReference>
<dbReference type="Pfam" id="PF07973">
    <property type="entry name" value="tRNA_SAD"/>
    <property type="match status" value="1"/>
</dbReference>
<dbReference type="InterPro" id="IPR018163">
    <property type="entry name" value="Thr/Ala-tRNA-synth_IIc_edit"/>
</dbReference>
<dbReference type="Pfam" id="PF01411">
    <property type="entry name" value="tRNA-synt_2c"/>
    <property type="match status" value="1"/>
</dbReference>
<evidence type="ECO:0000256" key="2">
    <source>
        <dbReference type="ARBA" id="ARBA00004496"/>
    </source>
</evidence>
<dbReference type="GO" id="GO:0004813">
    <property type="term" value="F:alanine-tRNA ligase activity"/>
    <property type="evidence" value="ECO:0007669"/>
    <property type="project" value="InterPro"/>
</dbReference>
<evidence type="ECO:0000256" key="4">
    <source>
        <dbReference type="ARBA" id="ARBA00022833"/>
    </source>
</evidence>
<dbReference type="GO" id="GO:0005737">
    <property type="term" value="C:cytoplasm"/>
    <property type="evidence" value="ECO:0007669"/>
    <property type="project" value="UniProtKB-SubCell"/>
</dbReference>
<accession>A0A9Y1BT08</accession>
<dbReference type="GO" id="GO:0006419">
    <property type="term" value="P:alanyl-tRNA aminoacylation"/>
    <property type="evidence" value="ECO:0007669"/>
    <property type="project" value="InterPro"/>
</dbReference>
<dbReference type="InterPro" id="IPR051335">
    <property type="entry name" value="Alanyl-tRNA_Editing_Enzymes"/>
</dbReference>
<comment type="subcellular location">
    <subcellularLocation>
        <location evidence="2">Cytoplasm</location>
    </subcellularLocation>
</comment>
<dbReference type="InterPro" id="IPR018164">
    <property type="entry name" value="Ala-tRNA-synth_IIc_N"/>
</dbReference>
<dbReference type="PROSITE" id="PS50860">
    <property type="entry name" value="AA_TRNA_LIGASE_II_ALA"/>
    <property type="match status" value="1"/>
</dbReference>
<evidence type="ECO:0000313" key="6">
    <source>
        <dbReference type="EMBL" id="UJG44542.1"/>
    </source>
</evidence>
<dbReference type="InterPro" id="IPR009000">
    <property type="entry name" value="Transl_B-barrel_sf"/>
</dbReference>
<dbReference type="SUPFAM" id="SSF50447">
    <property type="entry name" value="Translation proteins"/>
    <property type="match status" value="1"/>
</dbReference>